<dbReference type="Proteomes" id="UP000189935">
    <property type="component" value="Chromosome I"/>
</dbReference>
<dbReference type="Pfam" id="PF00106">
    <property type="entry name" value="adh_short"/>
    <property type="match status" value="1"/>
</dbReference>
<proteinExistence type="inferred from homology"/>
<protein>
    <submittedName>
        <fullName evidence="3">NAD(P)-dependent dehydrogenase, short-chain alcohol dehydrogenase family</fullName>
    </submittedName>
</protein>
<dbReference type="InterPro" id="IPR036291">
    <property type="entry name" value="NAD(P)-bd_dom_sf"/>
</dbReference>
<sequence>MCAAFLLGNHPVATGDCTRARSSRYLVLHGWRWLMKIDLSGKTALVTGSTSGIGHAAAKGLAAAGAEVVVNGRAQAKVDAAVAAIGKVVPGAKVRGVAADVSTAAGCKALVAAQGEVDILINNAGIFEPKAFFEIPDEDWSRFFDVNVMSGVRLSRAYFPGMLKRNWGRIVFISSESALNIPKEMIHYGTTKTAQLAVSRGLAEMTKGTAVTVNSVLPGPTMSEGVETFIKDIAKHNGVSVEQATRQFFQQQRPTSLLQRFATVEEIANMVVYVASKEAAATNGAALRAEGGIIQTIA</sequence>
<gene>
    <name evidence="3" type="ORF">SAMN05444159_6784</name>
</gene>
<name>A0A1M7DD65_9BRAD</name>
<dbReference type="PANTHER" id="PTHR42879:SF2">
    <property type="entry name" value="3-OXOACYL-[ACYL-CARRIER-PROTEIN] REDUCTASE FABG"/>
    <property type="match status" value="1"/>
</dbReference>
<comment type="similarity">
    <text evidence="1 2">Belongs to the short-chain dehydrogenases/reductases (SDR) family.</text>
</comment>
<dbReference type="PRINTS" id="PR00081">
    <property type="entry name" value="GDHRDH"/>
</dbReference>
<evidence type="ECO:0000313" key="3">
    <source>
        <dbReference type="EMBL" id="SHL77333.1"/>
    </source>
</evidence>
<evidence type="ECO:0000256" key="2">
    <source>
        <dbReference type="RuleBase" id="RU000363"/>
    </source>
</evidence>
<dbReference type="AlphaFoldDB" id="A0A1M7DD65"/>
<dbReference type="SUPFAM" id="SSF51735">
    <property type="entry name" value="NAD(P)-binding Rossmann-fold domains"/>
    <property type="match status" value="1"/>
</dbReference>
<dbReference type="FunFam" id="3.40.50.720:FF:000084">
    <property type="entry name" value="Short-chain dehydrogenase reductase"/>
    <property type="match status" value="1"/>
</dbReference>
<accession>A0A1M7DD65</accession>
<organism evidence="3 4">
    <name type="scientific">Bradyrhizobium lablabi</name>
    <dbReference type="NCBI Taxonomy" id="722472"/>
    <lineage>
        <taxon>Bacteria</taxon>
        <taxon>Pseudomonadati</taxon>
        <taxon>Pseudomonadota</taxon>
        <taxon>Alphaproteobacteria</taxon>
        <taxon>Hyphomicrobiales</taxon>
        <taxon>Nitrobacteraceae</taxon>
        <taxon>Bradyrhizobium</taxon>
    </lineage>
</organism>
<dbReference type="PRINTS" id="PR00080">
    <property type="entry name" value="SDRFAMILY"/>
</dbReference>
<reference evidence="3 4" key="1">
    <citation type="submission" date="2016-11" db="EMBL/GenBank/DDBJ databases">
        <authorList>
            <person name="Jaros S."/>
            <person name="Januszkiewicz K."/>
            <person name="Wedrychowicz H."/>
        </authorList>
    </citation>
    <scope>NUCLEOTIDE SEQUENCE [LARGE SCALE GENOMIC DNA]</scope>
    <source>
        <strain evidence="3 4">GAS499</strain>
    </source>
</reference>
<dbReference type="InterPro" id="IPR050259">
    <property type="entry name" value="SDR"/>
</dbReference>
<dbReference type="Gene3D" id="3.40.50.720">
    <property type="entry name" value="NAD(P)-binding Rossmann-like Domain"/>
    <property type="match status" value="1"/>
</dbReference>
<evidence type="ECO:0000256" key="1">
    <source>
        <dbReference type="ARBA" id="ARBA00006484"/>
    </source>
</evidence>
<dbReference type="InterPro" id="IPR002347">
    <property type="entry name" value="SDR_fam"/>
</dbReference>
<dbReference type="EMBL" id="LT670844">
    <property type="protein sequence ID" value="SHL77333.1"/>
    <property type="molecule type" value="Genomic_DNA"/>
</dbReference>
<evidence type="ECO:0000313" key="4">
    <source>
        <dbReference type="Proteomes" id="UP000189935"/>
    </source>
</evidence>
<dbReference type="PANTHER" id="PTHR42879">
    <property type="entry name" value="3-OXOACYL-(ACYL-CARRIER-PROTEIN) REDUCTASE"/>
    <property type="match status" value="1"/>
</dbReference>